<dbReference type="InterPro" id="IPR005907">
    <property type="entry name" value="G1P_thy_trans_s"/>
</dbReference>
<accession>A0A2M6WQS8</accession>
<comment type="cofactor">
    <cofactor evidence="1">
        <name>Mg(2+)</name>
        <dbReference type="ChEBI" id="CHEBI:18420"/>
    </cofactor>
</comment>
<comment type="caution">
    <text evidence="10">The sequence shown here is derived from an EMBL/GenBank/DDBJ whole genome shotgun (WGS) entry which is preliminary data.</text>
</comment>
<evidence type="ECO:0000256" key="3">
    <source>
        <dbReference type="ARBA" id="ARBA00012461"/>
    </source>
</evidence>
<dbReference type="InterPro" id="IPR029044">
    <property type="entry name" value="Nucleotide-diphossugar_trans"/>
</dbReference>
<dbReference type="EMBL" id="PFAQ01000017">
    <property type="protein sequence ID" value="PIT95140.1"/>
    <property type="molecule type" value="Genomic_DNA"/>
</dbReference>
<dbReference type="Proteomes" id="UP000228900">
    <property type="component" value="Unassembled WGS sequence"/>
</dbReference>
<dbReference type="InterPro" id="IPR005835">
    <property type="entry name" value="NTP_transferase_dom"/>
</dbReference>
<keyword evidence="7" id="KW-0460">Magnesium</keyword>
<feature type="domain" description="Nucleotidyl transferase" evidence="9">
    <location>
        <begin position="2"/>
        <end position="231"/>
    </location>
</feature>
<comment type="catalytic activity">
    <reaction evidence="8">
        <text>dTTP + alpha-D-glucose 1-phosphate + H(+) = dTDP-alpha-D-glucose + diphosphate</text>
        <dbReference type="Rhea" id="RHEA:15225"/>
        <dbReference type="ChEBI" id="CHEBI:15378"/>
        <dbReference type="ChEBI" id="CHEBI:33019"/>
        <dbReference type="ChEBI" id="CHEBI:37568"/>
        <dbReference type="ChEBI" id="CHEBI:57477"/>
        <dbReference type="ChEBI" id="CHEBI:58601"/>
        <dbReference type="EC" id="2.7.7.24"/>
    </reaction>
</comment>
<dbReference type="Pfam" id="PF00483">
    <property type="entry name" value="NTP_transferase"/>
    <property type="match status" value="1"/>
</dbReference>
<dbReference type="EC" id="2.7.7.24" evidence="3"/>
<evidence type="ECO:0000256" key="1">
    <source>
        <dbReference type="ARBA" id="ARBA00001946"/>
    </source>
</evidence>
<evidence type="ECO:0000256" key="4">
    <source>
        <dbReference type="ARBA" id="ARBA00022679"/>
    </source>
</evidence>
<evidence type="ECO:0000256" key="5">
    <source>
        <dbReference type="ARBA" id="ARBA00022695"/>
    </source>
</evidence>
<evidence type="ECO:0000256" key="2">
    <source>
        <dbReference type="ARBA" id="ARBA00010480"/>
    </source>
</evidence>
<evidence type="ECO:0000256" key="6">
    <source>
        <dbReference type="ARBA" id="ARBA00022723"/>
    </source>
</evidence>
<comment type="similarity">
    <text evidence="2">Belongs to the glucose-1-phosphate thymidylyltransferase family.</text>
</comment>
<dbReference type="CDD" id="cd02538">
    <property type="entry name" value="G1P_TT_short"/>
    <property type="match status" value="1"/>
</dbReference>
<name>A0A2M6WQS8_9BACT</name>
<sequence length="241" mass="26777">MKGIILSGGSATRLRPCTKVTSKQLLPVYNRPMIYYPLNTLIKAGIKEIMIIVAPERAGDYLNLLGSGKDFGVKFTYEVQDKPEGLAQAFIIGETFLEDDSVCMILGDNIFEDDLADDVKSFQSGAKVFAKQVKDPERFGIVEFDANMKAVSIEEKPAQPKSNYCVTGMYLYDNRVVKVAKELKPSTRGELEITDINKWYLAQGELEVAMISGAWIDTGTFDSLLEAQNLAKEKLQSKLVI</sequence>
<dbReference type="GO" id="GO:0046872">
    <property type="term" value="F:metal ion binding"/>
    <property type="evidence" value="ECO:0007669"/>
    <property type="project" value="UniProtKB-KW"/>
</dbReference>
<evidence type="ECO:0000313" key="10">
    <source>
        <dbReference type="EMBL" id="PIT95140.1"/>
    </source>
</evidence>
<protein>
    <recommendedName>
        <fullName evidence="3">glucose-1-phosphate thymidylyltransferase</fullName>
        <ecNumber evidence="3">2.7.7.24</ecNumber>
    </recommendedName>
</protein>
<dbReference type="Gene3D" id="3.90.550.10">
    <property type="entry name" value="Spore Coat Polysaccharide Biosynthesis Protein SpsA, Chain A"/>
    <property type="match status" value="1"/>
</dbReference>
<evidence type="ECO:0000256" key="8">
    <source>
        <dbReference type="ARBA" id="ARBA00049336"/>
    </source>
</evidence>
<dbReference type="AlphaFoldDB" id="A0A2M6WQS8"/>
<evidence type="ECO:0000256" key="7">
    <source>
        <dbReference type="ARBA" id="ARBA00022842"/>
    </source>
</evidence>
<dbReference type="PANTHER" id="PTHR43532">
    <property type="entry name" value="GLUCOSE-1-PHOSPHATE THYMIDYLYLTRANSFERASE"/>
    <property type="match status" value="1"/>
</dbReference>
<keyword evidence="4" id="KW-0808">Transferase</keyword>
<gene>
    <name evidence="10" type="ORF">COT98_00925</name>
</gene>
<keyword evidence="6" id="KW-0479">Metal-binding</keyword>
<dbReference type="PANTHER" id="PTHR43532:SF1">
    <property type="entry name" value="GLUCOSE-1-PHOSPHATE THYMIDYLYLTRANSFERASE 1"/>
    <property type="match status" value="1"/>
</dbReference>
<dbReference type="SUPFAM" id="SSF53448">
    <property type="entry name" value="Nucleotide-diphospho-sugar transferases"/>
    <property type="match status" value="1"/>
</dbReference>
<organism evidence="10 11">
    <name type="scientific">Candidatus Falkowbacteria bacterium CG10_big_fil_rev_8_21_14_0_10_39_9</name>
    <dbReference type="NCBI Taxonomy" id="1974566"/>
    <lineage>
        <taxon>Bacteria</taxon>
        <taxon>Candidatus Falkowiibacteriota</taxon>
    </lineage>
</organism>
<keyword evidence="10" id="KW-0946">Virion</keyword>
<proteinExistence type="inferred from homology"/>
<evidence type="ECO:0000259" key="9">
    <source>
        <dbReference type="Pfam" id="PF00483"/>
    </source>
</evidence>
<reference evidence="11" key="1">
    <citation type="submission" date="2017-09" db="EMBL/GenBank/DDBJ databases">
        <title>Depth-based differentiation of microbial function through sediment-hosted aquifers and enrichment of novel symbionts in the deep terrestrial subsurface.</title>
        <authorList>
            <person name="Probst A.J."/>
            <person name="Ladd B."/>
            <person name="Jarett J.K."/>
            <person name="Geller-Mcgrath D.E."/>
            <person name="Sieber C.M.K."/>
            <person name="Emerson J.B."/>
            <person name="Anantharaman K."/>
            <person name="Thomas B.C."/>
            <person name="Malmstrom R."/>
            <person name="Stieglmeier M."/>
            <person name="Klingl A."/>
            <person name="Woyke T."/>
            <person name="Ryan C.M."/>
            <person name="Banfield J.F."/>
        </authorList>
    </citation>
    <scope>NUCLEOTIDE SEQUENCE [LARGE SCALE GENOMIC DNA]</scope>
</reference>
<keyword evidence="10" id="KW-0167">Capsid protein</keyword>
<dbReference type="GO" id="GO:0008879">
    <property type="term" value="F:glucose-1-phosphate thymidylyltransferase activity"/>
    <property type="evidence" value="ECO:0007669"/>
    <property type="project" value="UniProtKB-EC"/>
</dbReference>
<evidence type="ECO:0000313" key="11">
    <source>
        <dbReference type="Proteomes" id="UP000228900"/>
    </source>
</evidence>
<keyword evidence="5" id="KW-0548">Nucleotidyltransferase</keyword>